<keyword evidence="8" id="KW-0472">Membrane</keyword>
<comment type="subcellular location">
    <subcellularLocation>
        <location evidence="1">Mitochondrion membrane</location>
    </subcellularLocation>
</comment>
<evidence type="ECO:0008006" key="11">
    <source>
        <dbReference type="Google" id="ProtNLM"/>
    </source>
</evidence>
<name>A0A7S0SG47_9CHLO</name>
<dbReference type="GO" id="GO:0045259">
    <property type="term" value="C:proton-transporting ATP synthase complex"/>
    <property type="evidence" value="ECO:0007669"/>
    <property type="project" value="UniProtKB-KW"/>
</dbReference>
<evidence type="ECO:0000256" key="1">
    <source>
        <dbReference type="ARBA" id="ARBA00004325"/>
    </source>
</evidence>
<dbReference type="AlphaFoldDB" id="A0A7S0SG47"/>
<evidence type="ECO:0000256" key="7">
    <source>
        <dbReference type="ARBA" id="ARBA00023128"/>
    </source>
</evidence>
<evidence type="ECO:0000256" key="3">
    <source>
        <dbReference type="ARBA" id="ARBA00022448"/>
    </source>
</evidence>
<keyword evidence="4" id="KW-0138">CF(0)</keyword>
<evidence type="ECO:0000256" key="9">
    <source>
        <dbReference type="ARBA" id="ARBA00023310"/>
    </source>
</evidence>
<evidence type="ECO:0000256" key="5">
    <source>
        <dbReference type="ARBA" id="ARBA00022781"/>
    </source>
</evidence>
<dbReference type="InterPro" id="IPR006808">
    <property type="entry name" value="ATP_synth_F0_gsu_mt"/>
</dbReference>
<keyword evidence="3" id="KW-0813">Transport</keyword>
<organism evidence="10">
    <name type="scientific">Mantoniella antarctica</name>
    <dbReference type="NCBI Taxonomy" id="81844"/>
    <lineage>
        <taxon>Eukaryota</taxon>
        <taxon>Viridiplantae</taxon>
        <taxon>Chlorophyta</taxon>
        <taxon>Mamiellophyceae</taxon>
        <taxon>Mamiellales</taxon>
        <taxon>Mamiellaceae</taxon>
        <taxon>Mantoniella</taxon>
    </lineage>
</organism>
<evidence type="ECO:0000256" key="4">
    <source>
        <dbReference type="ARBA" id="ARBA00022547"/>
    </source>
</evidence>
<comment type="similarity">
    <text evidence="2">Belongs to the ATPase g subunit family.</text>
</comment>
<dbReference type="PANTHER" id="PTHR12386">
    <property type="entry name" value="ATP SYNTHASE SUBUNIT"/>
    <property type="match status" value="1"/>
</dbReference>
<evidence type="ECO:0000313" key="10">
    <source>
        <dbReference type="EMBL" id="CAD8705024.1"/>
    </source>
</evidence>
<evidence type="ECO:0000256" key="2">
    <source>
        <dbReference type="ARBA" id="ARBA00005699"/>
    </source>
</evidence>
<gene>
    <name evidence="10" type="ORF">MANT1106_LOCUS7706</name>
</gene>
<dbReference type="GO" id="GO:0015078">
    <property type="term" value="F:proton transmembrane transporter activity"/>
    <property type="evidence" value="ECO:0007669"/>
    <property type="project" value="InterPro"/>
</dbReference>
<evidence type="ECO:0000256" key="6">
    <source>
        <dbReference type="ARBA" id="ARBA00023065"/>
    </source>
</evidence>
<keyword evidence="5" id="KW-0375">Hydrogen ion transport</keyword>
<dbReference type="Pfam" id="PF04718">
    <property type="entry name" value="ATP-synt_G"/>
    <property type="match status" value="1"/>
</dbReference>
<keyword evidence="9" id="KW-0066">ATP synthesis</keyword>
<accession>A0A7S0SG47</accession>
<dbReference type="GO" id="GO:0015986">
    <property type="term" value="P:proton motive force-driven ATP synthesis"/>
    <property type="evidence" value="ECO:0007669"/>
    <property type="project" value="InterPro"/>
</dbReference>
<reference evidence="10" key="1">
    <citation type="submission" date="2021-01" db="EMBL/GenBank/DDBJ databases">
        <authorList>
            <person name="Corre E."/>
            <person name="Pelletier E."/>
            <person name="Niang G."/>
            <person name="Scheremetjew M."/>
            <person name="Finn R."/>
            <person name="Kale V."/>
            <person name="Holt S."/>
            <person name="Cochrane G."/>
            <person name="Meng A."/>
            <person name="Brown T."/>
            <person name="Cohen L."/>
        </authorList>
    </citation>
    <scope>NUCLEOTIDE SEQUENCE</scope>
    <source>
        <strain evidence="10">SL-175</strain>
    </source>
</reference>
<keyword evidence="6" id="KW-0406">Ion transport</keyword>
<proteinExistence type="inferred from homology"/>
<sequence length="130" mass="14390">MASFLQRATGIARTAAEVVKTRVIPPAVEYAAITKEYVATTMERNAEYVIKDPVAVEKLGYQFVFSNLARLPFIAQAARAEMKVVQGKLANFKELPMTEVGTAAFFAVETYCWFHVGEIVGRGGTLRGYY</sequence>
<keyword evidence="7" id="KW-0496">Mitochondrion</keyword>
<evidence type="ECO:0000256" key="8">
    <source>
        <dbReference type="ARBA" id="ARBA00023136"/>
    </source>
</evidence>
<dbReference type="EMBL" id="HBFC01013204">
    <property type="protein sequence ID" value="CAD8705024.1"/>
    <property type="molecule type" value="Transcribed_RNA"/>
</dbReference>
<dbReference type="GO" id="GO:0031966">
    <property type="term" value="C:mitochondrial membrane"/>
    <property type="evidence" value="ECO:0007669"/>
    <property type="project" value="UniProtKB-SubCell"/>
</dbReference>
<protein>
    <recommendedName>
        <fullName evidence="11">ATP synthase subunit</fullName>
    </recommendedName>
</protein>